<dbReference type="PROSITE" id="PS00963">
    <property type="entry name" value="RIBOSOMAL_S2_2"/>
    <property type="match status" value="1"/>
</dbReference>
<dbReference type="InterPro" id="IPR001865">
    <property type="entry name" value="Ribosomal_uS2"/>
</dbReference>
<dbReference type="PROSITE" id="PS00962">
    <property type="entry name" value="RIBOSOMAL_S2_1"/>
    <property type="match status" value="1"/>
</dbReference>
<dbReference type="Gene3D" id="3.40.50.10490">
    <property type="entry name" value="Glucose-6-phosphate isomerase like protein, domain 1"/>
    <property type="match status" value="1"/>
</dbReference>
<dbReference type="HAMAP" id="MF_00291_B">
    <property type="entry name" value="Ribosomal_uS2_B"/>
    <property type="match status" value="1"/>
</dbReference>
<evidence type="ECO:0000313" key="7">
    <source>
        <dbReference type="EMBL" id="AJA89966.1"/>
    </source>
</evidence>
<name>A0A0A7UUI9_9SPIR</name>
<dbReference type="HOGENOM" id="CLU_040318_1_3_12"/>
<dbReference type="KEGG" id="bchi:OY14_00600"/>
<evidence type="ECO:0000256" key="4">
    <source>
        <dbReference type="ARBA" id="ARBA00035256"/>
    </source>
</evidence>
<dbReference type="AlphaFoldDB" id="A0A0A7UUI9"/>
<dbReference type="EMBL" id="CP009910">
    <property type="protein sequence ID" value="AJA89966.1"/>
    <property type="molecule type" value="Genomic_DNA"/>
</dbReference>
<evidence type="ECO:0000256" key="1">
    <source>
        <dbReference type="ARBA" id="ARBA00006242"/>
    </source>
</evidence>
<dbReference type="FunFam" id="1.10.287.610:FF:000001">
    <property type="entry name" value="30S ribosomal protein S2"/>
    <property type="match status" value="1"/>
</dbReference>
<dbReference type="PRINTS" id="PR00395">
    <property type="entry name" value="RIBOSOMALS2"/>
</dbReference>
<evidence type="ECO:0000256" key="3">
    <source>
        <dbReference type="ARBA" id="ARBA00023274"/>
    </source>
</evidence>
<dbReference type="Gene3D" id="1.10.287.610">
    <property type="entry name" value="Helix hairpin bin"/>
    <property type="match status" value="1"/>
</dbReference>
<keyword evidence="8" id="KW-1185">Reference proteome</keyword>
<dbReference type="Proteomes" id="UP000030940">
    <property type="component" value="Chromosome"/>
</dbReference>
<gene>
    <name evidence="5" type="primary">rpsB</name>
    <name evidence="7" type="ORF">OY14_00600</name>
</gene>
<dbReference type="STRING" id="1245910.OY14_00600"/>
<dbReference type="GO" id="GO:0006412">
    <property type="term" value="P:translation"/>
    <property type="evidence" value="ECO:0007669"/>
    <property type="project" value="UniProtKB-UniRule"/>
</dbReference>
<evidence type="ECO:0000313" key="8">
    <source>
        <dbReference type="Proteomes" id="UP000030940"/>
    </source>
</evidence>
<dbReference type="SUPFAM" id="SSF52313">
    <property type="entry name" value="Ribosomal protein S2"/>
    <property type="match status" value="1"/>
</dbReference>
<dbReference type="PANTHER" id="PTHR12534:SF0">
    <property type="entry name" value="SMALL RIBOSOMAL SUBUNIT PROTEIN US2M"/>
    <property type="match status" value="1"/>
</dbReference>
<protein>
    <recommendedName>
        <fullName evidence="4 5">Small ribosomal subunit protein uS2</fullName>
    </recommendedName>
</protein>
<keyword evidence="2 5" id="KW-0689">Ribosomal protein</keyword>
<accession>A0A0A7UUI9</accession>
<sequence length="262" mass="29901">MAIITMKSLLEAGVHFGHQVKRLDPRMKRFIFSERNEIHILDLQKTLQGIKDSYELVQRVIKDGKKVLFVGTKKQASEIIEQEAKRSDMPYVNNRWLGGMLSNFNTIKKSVQKLKKLEKMEVDGTFDMISKKEISQLNREKLKLAKNLTGIKDMETLPGAIFIIDPKREQIAINEARKLRIPIISVVDTNCNPDVIDCPIPGNDDAIRSVALFTKIISDAILESDKEVGIQIIENLNEEDLMKEIEIKNDKKDSIEERGSNL</sequence>
<reference evidence="7 8" key="1">
    <citation type="journal article" date="2015" name="Genome Announc.">
        <title>Genome Sequence of Borrelia chilensis VA1, a South American Member of the Lyme Borreliosis Group.</title>
        <authorList>
            <person name="Huang W."/>
            <person name="Ojaimi C."/>
            <person name="Fallon J.T."/>
            <person name="Travisany D."/>
            <person name="Maass A."/>
            <person name="Ivanova L."/>
            <person name="Tomova A."/>
            <person name="Gonzalez-Acuna D."/>
            <person name="Godfrey H.P."/>
            <person name="Cabello F.C."/>
        </authorList>
    </citation>
    <scope>NUCLEOTIDE SEQUENCE [LARGE SCALE GENOMIC DNA]</scope>
    <source>
        <strain evidence="7 8">VA1</strain>
    </source>
</reference>
<dbReference type="Pfam" id="PF00318">
    <property type="entry name" value="Ribosomal_S2"/>
    <property type="match status" value="1"/>
</dbReference>
<dbReference type="InterPro" id="IPR005706">
    <property type="entry name" value="Ribosomal_uS2_bac/mit/plastid"/>
</dbReference>
<evidence type="ECO:0000256" key="2">
    <source>
        <dbReference type="ARBA" id="ARBA00022980"/>
    </source>
</evidence>
<comment type="similarity">
    <text evidence="1 5 6">Belongs to the universal ribosomal protein uS2 family.</text>
</comment>
<dbReference type="GO" id="GO:0003735">
    <property type="term" value="F:structural constituent of ribosome"/>
    <property type="evidence" value="ECO:0007669"/>
    <property type="project" value="InterPro"/>
</dbReference>
<keyword evidence="3 5" id="KW-0687">Ribonucleoprotein</keyword>
<dbReference type="NCBIfam" id="TIGR01011">
    <property type="entry name" value="rpsB_bact"/>
    <property type="match status" value="1"/>
</dbReference>
<dbReference type="CDD" id="cd01425">
    <property type="entry name" value="RPS2"/>
    <property type="match status" value="1"/>
</dbReference>
<dbReference type="PANTHER" id="PTHR12534">
    <property type="entry name" value="30S RIBOSOMAL PROTEIN S2 PROKARYOTIC AND ORGANELLAR"/>
    <property type="match status" value="1"/>
</dbReference>
<organism evidence="7 8">
    <name type="scientific">Borreliella chilensis</name>
    <dbReference type="NCBI Taxonomy" id="1245910"/>
    <lineage>
        <taxon>Bacteria</taxon>
        <taxon>Pseudomonadati</taxon>
        <taxon>Spirochaetota</taxon>
        <taxon>Spirochaetia</taxon>
        <taxon>Spirochaetales</taxon>
        <taxon>Borreliaceae</taxon>
        <taxon>Borreliella</taxon>
    </lineage>
</organism>
<dbReference type="GO" id="GO:0022627">
    <property type="term" value="C:cytosolic small ribosomal subunit"/>
    <property type="evidence" value="ECO:0007669"/>
    <property type="project" value="TreeGrafter"/>
</dbReference>
<proteinExistence type="inferred from homology"/>
<dbReference type="InterPro" id="IPR018130">
    <property type="entry name" value="Ribosomal_uS2_CS"/>
</dbReference>
<evidence type="ECO:0000256" key="5">
    <source>
        <dbReference type="HAMAP-Rule" id="MF_00291"/>
    </source>
</evidence>
<dbReference type="InterPro" id="IPR023591">
    <property type="entry name" value="Ribosomal_uS2_flav_dom_sf"/>
</dbReference>
<evidence type="ECO:0000256" key="6">
    <source>
        <dbReference type="RuleBase" id="RU003631"/>
    </source>
</evidence>